<feature type="domain" description="Carbohydrate kinase FGGY C-terminal" evidence="4">
    <location>
        <begin position="249"/>
        <end position="420"/>
    </location>
</feature>
<dbReference type="EMBL" id="JAGVSJ010000041">
    <property type="protein sequence ID" value="MBX8632619.1"/>
    <property type="molecule type" value="Genomic_DNA"/>
</dbReference>
<dbReference type="Gene3D" id="3.30.420.40">
    <property type="match status" value="2"/>
</dbReference>
<dbReference type="GO" id="GO:0005975">
    <property type="term" value="P:carbohydrate metabolic process"/>
    <property type="evidence" value="ECO:0007669"/>
    <property type="project" value="InterPro"/>
</dbReference>
<dbReference type="InterPro" id="IPR043129">
    <property type="entry name" value="ATPase_NBD"/>
</dbReference>
<dbReference type="PANTHER" id="PTHR43095">
    <property type="entry name" value="SUGAR KINASE"/>
    <property type="match status" value="1"/>
</dbReference>
<evidence type="ECO:0000256" key="1">
    <source>
        <dbReference type="ARBA" id="ARBA00022679"/>
    </source>
</evidence>
<evidence type="ECO:0000259" key="3">
    <source>
        <dbReference type="Pfam" id="PF00370"/>
    </source>
</evidence>
<dbReference type="InterPro" id="IPR018485">
    <property type="entry name" value="FGGY_C"/>
</dbReference>
<comment type="caution">
    <text evidence="5">The sequence shown here is derived from an EMBL/GenBank/DDBJ whole genome shotgun (WGS) entry which is preliminary data.</text>
</comment>
<gene>
    <name evidence="5" type="ORF">J9259_08940</name>
</gene>
<keyword evidence="1" id="KW-0808">Transferase</keyword>
<reference evidence="5" key="1">
    <citation type="submission" date="2021-04" db="EMBL/GenBank/DDBJ databases">
        <title>Genomic insights into ecological role and evolution of a novel Thermoplasmata order Candidatus Sysuiplasmatales.</title>
        <authorList>
            <person name="Yuan Y."/>
        </authorList>
    </citation>
    <scope>NUCLEOTIDE SEQUENCE</scope>
    <source>
        <strain evidence="5">YP2-bin.285</strain>
    </source>
</reference>
<accession>A0A8J7YLF4</accession>
<dbReference type="Pfam" id="PF00370">
    <property type="entry name" value="FGGY_N"/>
    <property type="match status" value="1"/>
</dbReference>
<evidence type="ECO:0000256" key="2">
    <source>
        <dbReference type="ARBA" id="ARBA00022777"/>
    </source>
</evidence>
<dbReference type="GO" id="GO:0016301">
    <property type="term" value="F:kinase activity"/>
    <property type="evidence" value="ECO:0007669"/>
    <property type="project" value="UniProtKB-KW"/>
</dbReference>
<dbReference type="InterPro" id="IPR018484">
    <property type="entry name" value="FGGY_N"/>
</dbReference>
<name>A0A8J7YLF4_9ARCH</name>
<sequence>MEETELSVMSKTGKLFGGIDVGSSSIKTSIIDAGTGKIISARKRRYRGDMLAGNSVQVNEIYSEFIKEIGSLSNEGVTSIGLSCMAPILIPVDSNFESLTAIPYNSLLGSEFFGKNLNFNFRRINFNSPNAQMFPQKILWLRKNSPEVLEEASYIVDLNAYLLGRVCGKHEGTPVQDYPTAVEWGLVDSRKRDWWKPVAEKLGIRAKLPELVEPEFAIDIGDTRLCIGTVDTLVSSLGAIGLDSSLLFVSNGSTLCAGFVSKKPVITDNLYCDAYFSGRYLIDGCNSQFSTVLDFAERLFRTKIDINDVDEKPTEVTFMPYLTGERCPLFNTSLRGGFYGFNAETSIDDIKKSVVHSLAYLTIDMLDAVIKLSGRRREIVVGGGVGGRTIGPIVATVAGMNYNFLNYDPGSVGAALIAMKSSSTIASYPLRTFRYIGGETETYTPDRSLNAHAAAYERFTKLRRKLENF</sequence>
<protein>
    <submittedName>
        <fullName evidence="5">Uncharacterized protein</fullName>
    </submittedName>
</protein>
<dbReference type="Pfam" id="PF02782">
    <property type="entry name" value="FGGY_C"/>
    <property type="match status" value="1"/>
</dbReference>
<organism evidence="5 6">
    <name type="scientific">Candidatus Sysuiplasma superficiale</name>
    <dbReference type="NCBI Taxonomy" id="2823368"/>
    <lineage>
        <taxon>Archaea</taxon>
        <taxon>Methanobacteriati</taxon>
        <taxon>Thermoplasmatota</taxon>
        <taxon>Thermoplasmata</taxon>
        <taxon>Candidatus Sysuiplasmatales</taxon>
        <taxon>Candidatus Sysuiplasmataceae</taxon>
        <taxon>Candidatus Sysuiplasma</taxon>
    </lineage>
</organism>
<dbReference type="AlphaFoldDB" id="A0A8J7YLF4"/>
<evidence type="ECO:0000313" key="6">
    <source>
        <dbReference type="Proteomes" id="UP000716004"/>
    </source>
</evidence>
<evidence type="ECO:0000259" key="4">
    <source>
        <dbReference type="Pfam" id="PF02782"/>
    </source>
</evidence>
<dbReference type="SUPFAM" id="SSF53067">
    <property type="entry name" value="Actin-like ATPase domain"/>
    <property type="match status" value="2"/>
</dbReference>
<dbReference type="PANTHER" id="PTHR43095:SF2">
    <property type="entry name" value="GLUCONOKINASE"/>
    <property type="match status" value="1"/>
</dbReference>
<feature type="domain" description="Carbohydrate kinase FGGY N-terminal" evidence="3">
    <location>
        <begin position="17"/>
        <end position="213"/>
    </location>
</feature>
<keyword evidence="2" id="KW-0418">Kinase</keyword>
<dbReference type="InterPro" id="IPR050406">
    <property type="entry name" value="FGGY_Carb_Kinase"/>
</dbReference>
<dbReference type="Proteomes" id="UP000716004">
    <property type="component" value="Unassembled WGS sequence"/>
</dbReference>
<proteinExistence type="predicted"/>
<evidence type="ECO:0000313" key="5">
    <source>
        <dbReference type="EMBL" id="MBX8632619.1"/>
    </source>
</evidence>